<proteinExistence type="predicted"/>
<protein>
    <submittedName>
        <fullName evidence="1">Uncharacterized protein</fullName>
    </submittedName>
</protein>
<keyword evidence="2" id="KW-1185">Reference proteome</keyword>
<sequence length="62" mass="7022">MEAMVMTWMYTVKALAGSDHHRLLELIPLLLQHNSLLSIEIATKSFSTPRLMRTSLTQLNPA</sequence>
<dbReference type="EMBL" id="VSRR010021507">
    <property type="protein sequence ID" value="MPC63995.1"/>
    <property type="molecule type" value="Genomic_DNA"/>
</dbReference>
<organism evidence="1 2">
    <name type="scientific">Portunus trituberculatus</name>
    <name type="common">Swimming crab</name>
    <name type="synonym">Neptunus trituberculatus</name>
    <dbReference type="NCBI Taxonomy" id="210409"/>
    <lineage>
        <taxon>Eukaryota</taxon>
        <taxon>Metazoa</taxon>
        <taxon>Ecdysozoa</taxon>
        <taxon>Arthropoda</taxon>
        <taxon>Crustacea</taxon>
        <taxon>Multicrustacea</taxon>
        <taxon>Malacostraca</taxon>
        <taxon>Eumalacostraca</taxon>
        <taxon>Eucarida</taxon>
        <taxon>Decapoda</taxon>
        <taxon>Pleocyemata</taxon>
        <taxon>Brachyura</taxon>
        <taxon>Eubrachyura</taxon>
        <taxon>Portunoidea</taxon>
        <taxon>Portunidae</taxon>
        <taxon>Portuninae</taxon>
        <taxon>Portunus</taxon>
    </lineage>
</organism>
<accession>A0A5B7H2V6</accession>
<gene>
    <name evidence="1" type="ORF">E2C01_058104</name>
</gene>
<reference evidence="1 2" key="1">
    <citation type="submission" date="2019-05" db="EMBL/GenBank/DDBJ databases">
        <title>Another draft genome of Portunus trituberculatus and its Hox gene families provides insights of decapod evolution.</title>
        <authorList>
            <person name="Jeong J.-H."/>
            <person name="Song I."/>
            <person name="Kim S."/>
            <person name="Choi T."/>
            <person name="Kim D."/>
            <person name="Ryu S."/>
            <person name="Kim W."/>
        </authorList>
    </citation>
    <scope>NUCLEOTIDE SEQUENCE [LARGE SCALE GENOMIC DNA]</scope>
    <source>
        <tissue evidence="1">Muscle</tissue>
    </source>
</reference>
<name>A0A5B7H2V6_PORTR</name>
<evidence type="ECO:0000313" key="2">
    <source>
        <dbReference type="Proteomes" id="UP000324222"/>
    </source>
</evidence>
<comment type="caution">
    <text evidence="1">The sequence shown here is derived from an EMBL/GenBank/DDBJ whole genome shotgun (WGS) entry which is preliminary data.</text>
</comment>
<dbReference type="AlphaFoldDB" id="A0A5B7H2V6"/>
<dbReference type="Proteomes" id="UP000324222">
    <property type="component" value="Unassembled WGS sequence"/>
</dbReference>
<evidence type="ECO:0000313" key="1">
    <source>
        <dbReference type="EMBL" id="MPC63995.1"/>
    </source>
</evidence>